<accession>A0ABQ5LVY6</accession>
<evidence type="ECO:0008006" key="3">
    <source>
        <dbReference type="Google" id="ProtNLM"/>
    </source>
</evidence>
<keyword evidence="2" id="KW-1185">Reference proteome</keyword>
<reference evidence="1" key="1">
    <citation type="journal article" date="2023" name="Int. J. Syst. Evol. Microbiol.">
        <title>Sinisalibacter aestuarii sp. nov., isolated from estuarine sediment of the Arakawa River.</title>
        <authorList>
            <person name="Arafat S.T."/>
            <person name="Hirano S."/>
            <person name="Sato A."/>
            <person name="Takeuchi K."/>
            <person name="Yasuda T."/>
            <person name="Terahara T."/>
            <person name="Hamada M."/>
            <person name="Kobayashi T."/>
        </authorList>
    </citation>
    <scope>NUCLEOTIDE SEQUENCE</scope>
    <source>
        <strain evidence="1">B-399</strain>
    </source>
</reference>
<name>A0ABQ5LVY6_9RHOB</name>
<dbReference type="EMBL" id="BROH01000010">
    <property type="protein sequence ID" value="GKY89142.1"/>
    <property type="molecule type" value="Genomic_DNA"/>
</dbReference>
<evidence type="ECO:0000313" key="1">
    <source>
        <dbReference type="EMBL" id="GKY89142.1"/>
    </source>
</evidence>
<gene>
    <name evidence="1" type="ORF">STA1M1_30110</name>
</gene>
<proteinExistence type="predicted"/>
<dbReference type="Proteomes" id="UP001144205">
    <property type="component" value="Unassembled WGS sequence"/>
</dbReference>
<protein>
    <recommendedName>
        <fullName evidence="3">Transposase</fullName>
    </recommendedName>
</protein>
<organism evidence="1 2">
    <name type="scientific">Sinisalibacter aestuarii</name>
    <dbReference type="NCBI Taxonomy" id="2949426"/>
    <lineage>
        <taxon>Bacteria</taxon>
        <taxon>Pseudomonadati</taxon>
        <taxon>Pseudomonadota</taxon>
        <taxon>Alphaproteobacteria</taxon>
        <taxon>Rhodobacterales</taxon>
        <taxon>Roseobacteraceae</taxon>
        <taxon>Sinisalibacter</taxon>
    </lineage>
</organism>
<dbReference type="RefSeq" id="WP_434784449.1">
    <property type="nucleotide sequence ID" value="NZ_BROH01000010.1"/>
</dbReference>
<comment type="caution">
    <text evidence="1">The sequence shown here is derived from an EMBL/GenBank/DDBJ whole genome shotgun (WGS) entry which is preliminary data.</text>
</comment>
<evidence type="ECO:0000313" key="2">
    <source>
        <dbReference type="Proteomes" id="UP001144205"/>
    </source>
</evidence>
<sequence length="64" mass="7503">MKRSRFSEHLFTNLCHARRLIGASRDDYTITAPHTSLGGRTLWEYHQPSKMDQTLNRTILKTRS</sequence>